<organism evidence="1 2">
    <name type="scientific">Candidatus Segetimicrobium genomatis</name>
    <dbReference type="NCBI Taxonomy" id="2569760"/>
    <lineage>
        <taxon>Bacteria</taxon>
        <taxon>Bacillati</taxon>
        <taxon>Candidatus Sysuimicrobiota</taxon>
        <taxon>Candidatus Sysuimicrobiia</taxon>
        <taxon>Candidatus Sysuimicrobiales</taxon>
        <taxon>Candidatus Segetimicrobiaceae</taxon>
        <taxon>Candidatus Segetimicrobium</taxon>
    </lineage>
</organism>
<proteinExistence type="predicted"/>
<sequence>MPGILDSSAPTPVSEPRLKLANCLWEVTSPQTILAASSLGATERLQRLLGRHRALLSSLDLLEALEAVVTSQSLAARFMLIHSSLEFLLTQLDQDRDRQREDREYLEERVKLICLAPFGVSRVPFTMAFRKRFLLKPVPISYTNLILDLREFALDEFLVTLSNDAGRVPADWSSPEFIWDESVCLLRPVAWQATFLLRNPADYFVYSTNNITDSEEFLSEDSPSYEIEYRGERFEEIAEMIELAEAYIEAYDPRLLKELRFFVRAFAMDTAREGEGKVFYSSLRWQPGLVQMTPYLLGKREGMKIEKTSDPVVMMLVAAQIIHEGLHQKHFYLNSCEDTNPISEGPCGLTRPQSRQAQITCTWGERRGLNDFFNLAVSLGSEIMFLEHLLRTQRLRSEEQDFFKRRLKRKRSYLIPLLVQAELLRHHFSPGGEIVLGELFRLFRYQTT</sequence>
<comment type="caution">
    <text evidence="1">The sequence shown here is derived from an EMBL/GenBank/DDBJ whole genome shotgun (WGS) entry which is preliminary data.</text>
</comment>
<dbReference type="EMBL" id="VBAP01000063">
    <property type="protein sequence ID" value="TMI73854.1"/>
    <property type="molecule type" value="Genomic_DNA"/>
</dbReference>
<reference evidence="1 2" key="1">
    <citation type="journal article" date="2019" name="Nat. Microbiol.">
        <title>Mediterranean grassland soil C-N compound turnover is dependent on rainfall and depth, and is mediated by genomically divergent microorganisms.</title>
        <authorList>
            <person name="Diamond S."/>
            <person name="Andeer P.F."/>
            <person name="Li Z."/>
            <person name="Crits-Christoph A."/>
            <person name="Burstein D."/>
            <person name="Anantharaman K."/>
            <person name="Lane K.R."/>
            <person name="Thomas B.C."/>
            <person name="Pan C."/>
            <person name="Northen T.R."/>
            <person name="Banfield J.F."/>
        </authorList>
    </citation>
    <scope>NUCLEOTIDE SEQUENCE [LARGE SCALE GENOMIC DNA]</scope>
    <source>
        <strain evidence="1">NP_8</strain>
    </source>
</reference>
<protein>
    <submittedName>
        <fullName evidence="1">Uncharacterized protein</fullName>
    </submittedName>
</protein>
<dbReference type="Proteomes" id="UP000318834">
    <property type="component" value="Unassembled WGS sequence"/>
</dbReference>
<name>A0A537IRC1_9BACT</name>
<evidence type="ECO:0000313" key="2">
    <source>
        <dbReference type="Proteomes" id="UP000318834"/>
    </source>
</evidence>
<accession>A0A537IRC1</accession>
<dbReference type="AlphaFoldDB" id="A0A537IRC1"/>
<evidence type="ECO:0000313" key="1">
    <source>
        <dbReference type="EMBL" id="TMI73854.1"/>
    </source>
</evidence>
<gene>
    <name evidence="1" type="ORF">E6H05_08790</name>
</gene>